<sequence>MVAEVMKMREGDKKNSTLKSNWKAFMKKRWSLPVLYLGVAAIVVSTVLVLQSPGEEEVAEVTNEFGVRQNDWSALDANGDAQEVNQSAESLIMPVVDPSAAVIHRSFYDQEASAEEQEAALVVVNQTYSPNLGIDIVQEGESFEVVAAMSGTVTVVQEDSFIGNAIEIEHGDGLVTRYQAIEDITVEVGDNVKQGQPLAMAGVSELNTEAGTHLHFEVRKDGIPVNPTSLINE</sequence>
<dbReference type="InterPro" id="IPR016047">
    <property type="entry name" value="M23ase_b-sheet_dom"/>
</dbReference>
<dbReference type="GO" id="GO:0004222">
    <property type="term" value="F:metalloendopeptidase activity"/>
    <property type="evidence" value="ECO:0007669"/>
    <property type="project" value="TreeGrafter"/>
</dbReference>
<dbReference type="AlphaFoldDB" id="A0A0C2VLI6"/>
<organism evidence="2 3">
    <name type="scientific">Jeotgalibacillus soli</name>
    <dbReference type="NCBI Taxonomy" id="889306"/>
    <lineage>
        <taxon>Bacteria</taxon>
        <taxon>Bacillati</taxon>
        <taxon>Bacillota</taxon>
        <taxon>Bacilli</taxon>
        <taxon>Bacillales</taxon>
        <taxon>Caryophanaceae</taxon>
        <taxon>Jeotgalibacillus</taxon>
    </lineage>
</organism>
<keyword evidence="3" id="KW-1185">Reference proteome</keyword>
<dbReference type="PATRIC" id="fig|889306.3.peg.1258"/>
<evidence type="ECO:0000259" key="1">
    <source>
        <dbReference type="Pfam" id="PF01551"/>
    </source>
</evidence>
<evidence type="ECO:0000313" key="2">
    <source>
        <dbReference type="EMBL" id="KIL49782.1"/>
    </source>
</evidence>
<dbReference type="PANTHER" id="PTHR21666:SF291">
    <property type="entry name" value="STAGE II SPORULATION PROTEIN Q"/>
    <property type="match status" value="1"/>
</dbReference>
<protein>
    <recommendedName>
        <fullName evidence="1">M23ase beta-sheet core domain-containing protein</fullName>
    </recommendedName>
</protein>
<comment type="caution">
    <text evidence="2">The sequence shown here is derived from an EMBL/GenBank/DDBJ whole genome shotgun (WGS) entry which is preliminary data.</text>
</comment>
<dbReference type="Pfam" id="PF01551">
    <property type="entry name" value="Peptidase_M23"/>
    <property type="match status" value="1"/>
</dbReference>
<dbReference type="STRING" id="889306.KP78_12500"/>
<dbReference type="PANTHER" id="PTHR21666">
    <property type="entry name" value="PEPTIDASE-RELATED"/>
    <property type="match status" value="1"/>
</dbReference>
<evidence type="ECO:0000313" key="3">
    <source>
        <dbReference type="Proteomes" id="UP000031938"/>
    </source>
</evidence>
<accession>A0A0C2VLI6</accession>
<proteinExistence type="predicted"/>
<dbReference type="CDD" id="cd12797">
    <property type="entry name" value="M23_peptidase"/>
    <property type="match status" value="1"/>
</dbReference>
<dbReference type="SUPFAM" id="SSF51261">
    <property type="entry name" value="Duplicated hybrid motif"/>
    <property type="match status" value="1"/>
</dbReference>
<name>A0A0C2VLI6_9BACL</name>
<dbReference type="EMBL" id="JXRP01000009">
    <property type="protein sequence ID" value="KIL49782.1"/>
    <property type="molecule type" value="Genomic_DNA"/>
</dbReference>
<gene>
    <name evidence="2" type="ORF">KP78_12500</name>
</gene>
<feature type="domain" description="M23ase beta-sheet core" evidence="1">
    <location>
        <begin position="131"/>
        <end position="227"/>
    </location>
</feature>
<dbReference type="InterPro" id="IPR011055">
    <property type="entry name" value="Dup_hybrid_motif"/>
</dbReference>
<reference evidence="2 3" key="1">
    <citation type="submission" date="2015-01" db="EMBL/GenBank/DDBJ databases">
        <title>Genome sequencing of Jeotgalibacillus soli.</title>
        <authorList>
            <person name="Goh K.M."/>
            <person name="Chan K.-G."/>
            <person name="Yaakop A.S."/>
            <person name="Ee R."/>
            <person name="Gan H.M."/>
            <person name="Chan C.S."/>
        </authorList>
    </citation>
    <scope>NUCLEOTIDE SEQUENCE [LARGE SCALE GENOMIC DNA]</scope>
    <source>
        <strain evidence="2 3">P9</strain>
    </source>
</reference>
<dbReference type="InterPro" id="IPR050570">
    <property type="entry name" value="Cell_wall_metabolism_enzyme"/>
</dbReference>
<dbReference type="Gene3D" id="2.70.70.10">
    <property type="entry name" value="Glucose Permease (Domain IIA)"/>
    <property type="match status" value="1"/>
</dbReference>
<dbReference type="Proteomes" id="UP000031938">
    <property type="component" value="Unassembled WGS sequence"/>
</dbReference>